<evidence type="ECO:0000313" key="6">
    <source>
        <dbReference type="EMBL" id="EYU25100.1"/>
    </source>
</evidence>
<dbReference type="GO" id="GO:0004553">
    <property type="term" value="F:hydrolase activity, hydrolyzing O-glycosyl compounds"/>
    <property type="evidence" value="ECO:0007669"/>
    <property type="project" value="InterPro"/>
</dbReference>
<organism evidence="6 7">
    <name type="scientific">Erythranthe guttata</name>
    <name type="common">Yellow monkey flower</name>
    <name type="synonym">Mimulus guttatus</name>
    <dbReference type="NCBI Taxonomy" id="4155"/>
    <lineage>
        <taxon>Eukaryota</taxon>
        <taxon>Viridiplantae</taxon>
        <taxon>Streptophyta</taxon>
        <taxon>Embryophyta</taxon>
        <taxon>Tracheophyta</taxon>
        <taxon>Spermatophyta</taxon>
        <taxon>Magnoliopsida</taxon>
        <taxon>eudicotyledons</taxon>
        <taxon>Gunneridae</taxon>
        <taxon>Pentapetalae</taxon>
        <taxon>asterids</taxon>
        <taxon>lamiids</taxon>
        <taxon>Lamiales</taxon>
        <taxon>Phrymaceae</taxon>
        <taxon>Erythranthe</taxon>
    </lineage>
</organism>
<evidence type="ECO:0000256" key="3">
    <source>
        <dbReference type="ARBA" id="ARBA00023295"/>
    </source>
</evidence>
<feature type="signal peptide" evidence="5">
    <location>
        <begin position="1"/>
        <end position="25"/>
    </location>
</feature>
<dbReference type="InterPro" id="IPR000490">
    <property type="entry name" value="Glyco_hydro_17"/>
</dbReference>
<dbReference type="OMA" id="TIHFRCI"/>
<protein>
    <recommendedName>
        <fullName evidence="8">Glucan endo-1,3-beta-D-glucosidase</fullName>
    </recommendedName>
</protein>
<evidence type="ECO:0000313" key="7">
    <source>
        <dbReference type="Proteomes" id="UP000030748"/>
    </source>
</evidence>
<dbReference type="AlphaFoldDB" id="A0A022QF18"/>
<evidence type="ECO:0000256" key="4">
    <source>
        <dbReference type="RuleBase" id="RU004335"/>
    </source>
</evidence>
<dbReference type="KEGG" id="egt:105971611"/>
<evidence type="ECO:0000256" key="2">
    <source>
        <dbReference type="ARBA" id="ARBA00022801"/>
    </source>
</evidence>
<dbReference type="eggNOG" id="ENOG502QVKW">
    <property type="taxonomic scope" value="Eukaryota"/>
</dbReference>
<sequence length="337" mass="35971">MKSIYAMLFVFIACLSITNPGRVEAAIGVNYGLLGDNLPTPADGVKLLTSRNITKVRLFSPNQNILNALKDSGISAIVGTLNEDLQTLASDVATAKRWVQTNILPFSSSVNITCISAGNEVIPGDLATYVPAAMQNLDAALTAAKLSIPVSTAISMGVLSQSDPPSNGLFSPESSPVLTQVAKFLQSKRSPLLVNIYPYFPRNSFPANVPLDFALFQDTAKPNPDGALLYTNLFDAMVDAVHAALEKAGGPDVEIVAAETGWPTAEGGPDASVANAAIYNNNLIRHVSSGAGTPRRPRKDVDAYIFALFNENLKSAGVEQHWGLFYPNMTEVYHVDF</sequence>
<dbReference type="Gene3D" id="3.20.20.80">
    <property type="entry name" value="Glycosidases"/>
    <property type="match status" value="1"/>
</dbReference>
<keyword evidence="2" id="KW-0378">Hydrolase</keyword>
<dbReference type="Pfam" id="PF00332">
    <property type="entry name" value="Glyco_hydro_17"/>
    <property type="match status" value="1"/>
</dbReference>
<dbReference type="PhylomeDB" id="A0A022QF18"/>
<comment type="similarity">
    <text evidence="1 4">Belongs to the glycosyl hydrolase 17 family.</text>
</comment>
<keyword evidence="5" id="KW-0732">Signal</keyword>
<dbReference type="STRING" id="4155.A0A022QF18"/>
<dbReference type="InterPro" id="IPR017853">
    <property type="entry name" value="GH"/>
</dbReference>
<evidence type="ECO:0008006" key="8">
    <source>
        <dbReference type="Google" id="ProtNLM"/>
    </source>
</evidence>
<dbReference type="FunFam" id="3.20.20.80:FF:000010">
    <property type="entry name" value="glucan endo-1,3-beta-glucosidase, basic"/>
    <property type="match status" value="1"/>
</dbReference>
<dbReference type="GO" id="GO:0005975">
    <property type="term" value="P:carbohydrate metabolic process"/>
    <property type="evidence" value="ECO:0007669"/>
    <property type="project" value="InterPro"/>
</dbReference>
<dbReference type="SUPFAM" id="SSF51445">
    <property type="entry name" value="(Trans)glycosidases"/>
    <property type="match status" value="1"/>
</dbReference>
<dbReference type="EMBL" id="KI632098">
    <property type="protein sequence ID" value="EYU25100.1"/>
    <property type="molecule type" value="Genomic_DNA"/>
</dbReference>
<dbReference type="InterPro" id="IPR044965">
    <property type="entry name" value="Glyco_hydro_17_plant"/>
</dbReference>
<dbReference type="OrthoDB" id="941679at2759"/>
<keyword evidence="7" id="KW-1185">Reference proteome</keyword>
<name>A0A022QF18_ERYGU</name>
<keyword evidence="3" id="KW-0326">Glycosidase</keyword>
<evidence type="ECO:0000256" key="5">
    <source>
        <dbReference type="SAM" id="SignalP"/>
    </source>
</evidence>
<accession>A0A022QF18</accession>
<dbReference type="Proteomes" id="UP000030748">
    <property type="component" value="Unassembled WGS sequence"/>
</dbReference>
<reference evidence="6 7" key="1">
    <citation type="journal article" date="2013" name="Proc. Natl. Acad. Sci. U.S.A.">
        <title>Fine-scale variation in meiotic recombination in Mimulus inferred from population shotgun sequencing.</title>
        <authorList>
            <person name="Hellsten U."/>
            <person name="Wright K.M."/>
            <person name="Jenkins J."/>
            <person name="Shu S."/>
            <person name="Yuan Y."/>
            <person name="Wessler S.R."/>
            <person name="Schmutz J."/>
            <person name="Willis J.H."/>
            <person name="Rokhsar D.S."/>
        </authorList>
    </citation>
    <scope>NUCLEOTIDE SEQUENCE [LARGE SCALE GENOMIC DNA]</scope>
    <source>
        <strain evidence="7">cv. DUN x IM62</strain>
    </source>
</reference>
<evidence type="ECO:0000256" key="1">
    <source>
        <dbReference type="ARBA" id="ARBA00008773"/>
    </source>
</evidence>
<proteinExistence type="inferred from homology"/>
<dbReference type="PANTHER" id="PTHR32227">
    <property type="entry name" value="GLUCAN ENDO-1,3-BETA-GLUCOSIDASE BG1-RELATED-RELATED"/>
    <property type="match status" value="1"/>
</dbReference>
<feature type="chain" id="PRO_5001504217" description="Glucan endo-1,3-beta-D-glucosidase" evidence="5">
    <location>
        <begin position="26"/>
        <end position="337"/>
    </location>
</feature>
<gene>
    <name evidence="6" type="ORF">MIMGU_mgv1a009606mg</name>
</gene>